<evidence type="ECO:0000313" key="3">
    <source>
        <dbReference type="Proteomes" id="UP001162972"/>
    </source>
</evidence>
<reference evidence="2 3" key="1">
    <citation type="journal article" date="2023" name="Int. J. Mol. Sci.">
        <title>De Novo Assembly and Annotation of 11 Diverse Shrub Willow (Salix) Genomes Reveals Novel Gene Organization in Sex-Linked Regions.</title>
        <authorList>
            <person name="Hyden B."/>
            <person name="Feng K."/>
            <person name="Yates T.B."/>
            <person name="Jawdy S."/>
            <person name="Cereghino C."/>
            <person name="Smart L.B."/>
            <person name="Muchero W."/>
        </authorList>
    </citation>
    <scope>NUCLEOTIDE SEQUENCE [LARGE SCALE GENOMIC DNA]</scope>
    <source>
        <tissue evidence="2">Shoot tip</tissue>
    </source>
</reference>
<feature type="region of interest" description="Disordered" evidence="1">
    <location>
        <begin position="1"/>
        <end position="31"/>
    </location>
</feature>
<dbReference type="AlphaFoldDB" id="A0AAD6P1D2"/>
<organism evidence="2 3">
    <name type="scientific">Salix udensis</name>
    <dbReference type="NCBI Taxonomy" id="889485"/>
    <lineage>
        <taxon>Eukaryota</taxon>
        <taxon>Viridiplantae</taxon>
        <taxon>Streptophyta</taxon>
        <taxon>Embryophyta</taxon>
        <taxon>Tracheophyta</taxon>
        <taxon>Spermatophyta</taxon>
        <taxon>Magnoliopsida</taxon>
        <taxon>eudicotyledons</taxon>
        <taxon>Gunneridae</taxon>
        <taxon>Pentapetalae</taxon>
        <taxon>rosids</taxon>
        <taxon>fabids</taxon>
        <taxon>Malpighiales</taxon>
        <taxon>Salicaceae</taxon>
        <taxon>Saliceae</taxon>
        <taxon>Salix</taxon>
    </lineage>
</organism>
<accession>A0AAD6P1D2</accession>
<evidence type="ECO:0000313" key="2">
    <source>
        <dbReference type="EMBL" id="KAJ6412765.1"/>
    </source>
</evidence>
<dbReference type="EMBL" id="JAPFFJ010000013">
    <property type="protein sequence ID" value="KAJ6412765.1"/>
    <property type="molecule type" value="Genomic_DNA"/>
</dbReference>
<comment type="caution">
    <text evidence="2">The sequence shown here is derived from an EMBL/GenBank/DDBJ whole genome shotgun (WGS) entry which is preliminary data.</text>
</comment>
<gene>
    <name evidence="2" type="ORF">OIU84_005750</name>
</gene>
<proteinExistence type="predicted"/>
<keyword evidence="3" id="KW-1185">Reference proteome</keyword>
<evidence type="ECO:0000256" key="1">
    <source>
        <dbReference type="SAM" id="MobiDB-lite"/>
    </source>
</evidence>
<dbReference type="Proteomes" id="UP001162972">
    <property type="component" value="Chromosome 5"/>
</dbReference>
<sequence length="112" mass="11592">MSKSNSRGQRFPRWQQNKTRRRHTDKYGKRGVEAIRAQLMRTKKGAEIEYAIPFAGAGSGTSIVTGAAAEPPFDDAGAGVEGWLFAGGSIAGDGGDSVAGAGSGTEDGEFAA</sequence>
<name>A0AAD6P1D2_9ROSI</name>
<protein>
    <submittedName>
        <fullName evidence="2">Uncharacterized protein</fullName>
    </submittedName>
</protein>